<gene>
    <name evidence="1" type="ORF">Q5934_05945</name>
</gene>
<name>A0AAW7ZIR3_ENTAS</name>
<dbReference type="EMBL" id="JAUPXB010000001">
    <property type="protein sequence ID" value="MDO7921076.1"/>
    <property type="molecule type" value="Genomic_DNA"/>
</dbReference>
<comment type="caution">
    <text evidence="1">The sequence shown here is derived from an EMBL/GenBank/DDBJ whole genome shotgun (WGS) entry which is preliminary data.</text>
</comment>
<protein>
    <submittedName>
        <fullName evidence="1">Uncharacterized protein</fullName>
    </submittedName>
</protein>
<organism evidence="1 2">
    <name type="scientific">Enterobacter asburiae</name>
    <dbReference type="NCBI Taxonomy" id="61645"/>
    <lineage>
        <taxon>Bacteria</taxon>
        <taxon>Pseudomonadati</taxon>
        <taxon>Pseudomonadota</taxon>
        <taxon>Gammaproteobacteria</taxon>
        <taxon>Enterobacterales</taxon>
        <taxon>Enterobacteriaceae</taxon>
        <taxon>Enterobacter</taxon>
        <taxon>Enterobacter cloacae complex</taxon>
    </lineage>
</organism>
<accession>A0AAW7ZIR3</accession>
<dbReference type="AlphaFoldDB" id="A0AAW7ZIR3"/>
<evidence type="ECO:0000313" key="2">
    <source>
        <dbReference type="Proteomes" id="UP001176432"/>
    </source>
</evidence>
<evidence type="ECO:0000313" key="1">
    <source>
        <dbReference type="EMBL" id="MDO7921076.1"/>
    </source>
</evidence>
<dbReference type="RefSeq" id="WP_039262776.1">
    <property type="nucleotide sequence ID" value="NZ_CP083834.1"/>
</dbReference>
<dbReference type="Proteomes" id="UP001176432">
    <property type="component" value="Unassembled WGS sequence"/>
</dbReference>
<proteinExistence type="predicted"/>
<sequence length="109" mass="12124">MAFEHLKHLTDNNRSPLLLAACITGHDYNDALMILREQGCKLADTIKAGKRIETGLMALTCEALEHKAYKTIGEYLAFAGGAAAMPEHLEEITLAVAELRNRRERSWEA</sequence>
<reference evidence="1" key="1">
    <citation type="submission" date="2023-07" db="EMBL/GenBank/DDBJ databases">
        <title>Isolates cultured from stool samples of acute diarrhea patients.</title>
        <authorList>
            <person name="Jiang S."/>
        </authorList>
    </citation>
    <scope>NUCLEOTIDE SEQUENCE</scope>
    <source>
        <strain evidence="1">L4424</strain>
    </source>
</reference>